<organism evidence="2 3">
    <name type="scientific">Diatrype stigma</name>
    <dbReference type="NCBI Taxonomy" id="117547"/>
    <lineage>
        <taxon>Eukaryota</taxon>
        <taxon>Fungi</taxon>
        <taxon>Dikarya</taxon>
        <taxon>Ascomycota</taxon>
        <taxon>Pezizomycotina</taxon>
        <taxon>Sordariomycetes</taxon>
        <taxon>Xylariomycetidae</taxon>
        <taxon>Xylariales</taxon>
        <taxon>Diatrypaceae</taxon>
        <taxon>Diatrype</taxon>
    </lineage>
</organism>
<feature type="region of interest" description="Disordered" evidence="1">
    <location>
        <begin position="1"/>
        <end position="60"/>
    </location>
</feature>
<protein>
    <submittedName>
        <fullName evidence="2">Uncharacterized protein</fullName>
    </submittedName>
</protein>
<keyword evidence="3" id="KW-1185">Reference proteome</keyword>
<reference evidence="2 3" key="1">
    <citation type="submission" date="2024-02" db="EMBL/GenBank/DDBJ databases">
        <title>De novo assembly and annotation of 12 fungi associated with fruit tree decline syndrome in Ontario, Canada.</title>
        <authorList>
            <person name="Sulman M."/>
            <person name="Ellouze W."/>
            <person name="Ilyukhin E."/>
        </authorList>
    </citation>
    <scope>NUCLEOTIDE SEQUENCE [LARGE SCALE GENOMIC DNA]</scope>
    <source>
        <strain evidence="2 3">M11/M66-122</strain>
    </source>
</reference>
<feature type="region of interest" description="Disordered" evidence="1">
    <location>
        <begin position="316"/>
        <end position="364"/>
    </location>
</feature>
<comment type="caution">
    <text evidence="2">The sequence shown here is derived from an EMBL/GenBank/DDBJ whole genome shotgun (WGS) entry which is preliminary data.</text>
</comment>
<evidence type="ECO:0000313" key="2">
    <source>
        <dbReference type="EMBL" id="KAK7743340.1"/>
    </source>
</evidence>
<name>A0AAN9U8K1_9PEZI</name>
<dbReference type="AlphaFoldDB" id="A0AAN9U8K1"/>
<feature type="compositionally biased region" description="Low complexity" evidence="1">
    <location>
        <begin position="51"/>
        <end position="60"/>
    </location>
</feature>
<feature type="compositionally biased region" description="Basic and acidic residues" evidence="1">
    <location>
        <begin position="257"/>
        <end position="281"/>
    </location>
</feature>
<proteinExistence type="predicted"/>
<accession>A0AAN9U8K1</accession>
<sequence>MEEMSDVRGFIRASLGTPQRWDRRTDAVIPAHEHRHPAGPEGGARAGPHDSSGPRSSPSSSYPVWTFPGIFMYEMHSNDSYRQSAQPGQFPQAGAAGLPLTGPKNVGSPGLPNNIRRLKRMLPCLQGISNAMAETFANDEIAFGVSVALQTETTSTSSTFLGDNFRRTFAGSGGIMDPRTMRAASLNLGDLKNVPGIPESPLIETYPVFVFAGSYRSLYVTTEAADLYFDWLSFAETCQRVGNQIYEPLRRAAGRGLRAEGEPEPPRAAHSGRGDPGRGSDDANANVPTFLMEHHARGGAVVSWDVIQKLGRKGVKVSFGSSDGDDDDRFRDVRSSSAPCPRPSASPSTGTGLPTTCGGARSCA</sequence>
<feature type="compositionally biased region" description="Low complexity" evidence="1">
    <location>
        <begin position="335"/>
        <end position="348"/>
    </location>
</feature>
<feature type="region of interest" description="Disordered" evidence="1">
    <location>
        <begin position="256"/>
        <end position="285"/>
    </location>
</feature>
<dbReference type="Proteomes" id="UP001320420">
    <property type="component" value="Unassembled WGS sequence"/>
</dbReference>
<evidence type="ECO:0000256" key="1">
    <source>
        <dbReference type="SAM" id="MobiDB-lite"/>
    </source>
</evidence>
<dbReference type="EMBL" id="JAKJXP020000139">
    <property type="protein sequence ID" value="KAK7743340.1"/>
    <property type="molecule type" value="Genomic_DNA"/>
</dbReference>
<evidence type="ECO:0000313" key="3">
    <source>
        <dbReference type="Proteomes" id="UP001320420"/>
    </source>
</evidence>
<gene>
    <name evidence="2" type="ORF">SLS62_010663</name>
</gene>